<dbReference type="Proteomes" id="UP001152561">
    <property type="component" value="Unassembled WGS sequence"/>
</dbReference>
<keyword evidence="3" id="KW-1185">Reference proteome</keyword>
<protein>
    <submittedName>
        <fullName evidence="2">Uncharacterized protein</fullName>
    </submittedName>
</protein>
<proteinExistence type="predicted"/>
<dbReference type="AlphaFoldDB" id="A0A9Q1R7Y9"/>
<feature type="compositionally biased region" description="Acidic residues" evidence="1">
    <location>
        <begin position="72"/>
        <end position="84"/>
    </location>
</feature>
<dbReference type="EMBL" id="JAJAGQ010000014">
    <property type="protein sequence ID" value="KAJ8544144.1"/>
    <property type="molecule type" value="Genomic_DNA"/>
</dbReference>
<evidence type="ECO:0000313" key="3">
    <source>
        <dbReference type="Proteomes" id="UP001152561"/>
    </source>
</evidence>
<evidence type="ECO:0000256" key="1">
    <source>
        <dbReference type="SAM" id="MobiDB-lite"/>
    </source>
</evidence>
<sequence>MVRLGSRNIRQIKRAAVNAGYLMKCLIMQVRENQENRFLFAITITRYLRELQNDDPTPKPFLQEEADKNDDAGEQEGDSEDGDIDVSQTENVDDDVDFDNVPEAEDDDE</sequence>
<reference evidence="3" key="1">
    <citation type="journal article" date="2023" name="Proc. Natl. Acad. Sci. U.S.A.">
        <title>Genomic and structural basis for evolution of tropane alkaloid biosynthesis.</title>
        <authorList>
            <person name="Wanga Y.-J."/>
            <person name="Taina T."/>
            <person name="Yua J.-Y."/>
            <person name="Lia J."/>
            <person name="Xua B."/>
            <person name="Chenc J."/>
            <person name="D'Auriad J.C."/>
            <person name="Huanga J.-P."/>
            <person name="Huanga S.-X."/>
        </authorList>
    </citation>
    <scope>NUCLEOTIDE SEQUENCE [LARGE SCALE GENOMIC DNA]</scope>
    <source>
        <strain evidence="3">cv. KIB-2019</strain>
    </source>
</reference>
<feature type="region of interest" description="Disordered" evidence="1">
    <location>
        <begin position="52"/>
        <end position="109"/>
    </location>
</feature>
<comment type="caution">
    <text evidence="2">The sequence shown here is derived from an EMBL/GenBank/DDBJ whole genome shotgun (WGS) entry which is preliminary data.</text>
</comment>
<organism evidence="2 3">
    <name type="scientific">Anisodus acutangulus</name>
    <dbReference type="NCBI Taxonomy" id="402998"/>
    <lineage>
        <taxon>Eukaryota</taxon>
        <taxon>Viridiplantae</taxon>
        <taxon>Streptophyta</taxon>
        <taxon>Embryophyta</taxon>
        <taxon>Tracheophyta</taxon>
        <taxon>Spermatophyta</taxon>
        <taxon>Magnoliopsida</taxon>
        <taxon>eudicotyledons</taxon>
        <taxon>Gunneridae</taxon>
        <taxon>Pentapetalae</taxon>
        <taxon>asterids</taxon>
        <taxon>lamiids</taxon>
        <taxon>Solanales</taxon>
        <taxon>Solanaceae</taxon>
        <taxon>Solanoideae</taxon>
        <taxon>Hyoscyameae</taxon>
        <taxon>Anisodus</taxon>
    </lineage>
</organism>
<feature type="compositionally biased region" description="Acidic residues" evidence="1">
    <location>
        <begin position="91"/>
        <end position="109"/>
    </location>
</feature>
<name>A0A9Q1R7Y9_9SOLA</name>
<evidence type="ECO:0000313" key="2">
    <source>
        <dbReference type="EMBL" id="KAJ8544144.1"/>
    </source>
</evidence>
<gene>
    <name evidence="2" type="ORF">K7X08_028655</name>
</gene>
<accession>A0A9Q1R7Y9</accession>